<name>A0A5C6CW72_9BACT</name>
<comment type="caution">
    <text evidence="2">The sequence shown here is derived from an EMBL/GenBank/DDBJ whole genome shotgun (WGS) entry which is preliminary data.</text>
</comment>
<dbReference type="InterPro" id="IPR036439">
    <property type="entry name" value="Dockerin_dom_sf"/>
</dbReference>
<dbReference type="SMART" id="SM00710">
    <property type="entry name" value="PbH1"/>
    <property type="match status" value="9"/>
</dbReference>
<keyword evidence="3" id="KW-1185">Reference proteome</keyword>
<protein>
    <submittedName>
        <fullName evidence="2">Dockerin type I repeat protein</fullName>
    </submittedName>
</protein>
<sequence>MFPRLFELIHSNPRKKRQQIARKRRGARARGVMSRQLIHESLEDRRLLAALTVNSLDDRTPEGETVAVAPAPLAAGPTTLNALPTANDQVFIVGTDRSTPSGFSHSGFRFDRDGTFNDKFAFDSGVVATIATNGTDVFTGNFGSNVISRYSPDGALLGVFADTSALDGNLSNLEFDSAGNLYASHAGSVSQPRTSVRFDRAGSLTETFSDPRLVFPQGIDADASGNVWIANAAGVGVGVELFKFSSSGSLLGQFDLNDIVGSPSDIAIDEAGNRLFIADEFGSDLGVSAFNIESGSPVLIGSIATPGLTGALGLSYDSASGNLFVADDSGSLEIATSGDVVNTYATTELEGPWDIVALRTEIPDTDVTLSNGILTITDSNGGDSNDDLTIRYADGIYTITDNGGLTIDASSIPGATGSGTSTVTISDASVASLIVNTLGGDDSLTIDRSGDDWTVPIAFNGGDNNDEISLLGGTATTLSFHYATENDGDIDIDGATIQYTGLEPITSTITAVDIVLNFGATDETITVTAVGAGLTNVDSDTGGETTTFANPTGSLTINTEAGGGGGADTILLRGLGSGFDANLSVSAGTDDSITLQTSLTNVGSGNVELSAGSVLFDDANLLTTGAISLAATAGSITTNNINAIDLQAASATLTASDGVGTSAAGGWLDTRVDLLEGSSGAGGFFVRNSASFAIGGVGPLEGVSTTSGDIELQSSLGMITVGEDVVSASGSISLTATDSAGFGNDLTVQPSVMVQASTGSVTLRAGDDLMLSDGSTVSGNVVSLQSDFGDADVGVGTTVSILGTITSTVGPAMADAVGNDDDLIILNPGAGQSSDAITLNGRAGNDRYNISFGRLAGDVNIADTVSGNDQANLFGTTADETFNIDGQNGGTIENVTVGETVVYASTLESLTLIAGDGNDTFTGSAGADSGVEPSFSTLITLDGGNPVGTPPDDLMILDPLGNAFLPTVDTIQVDGDSNGSVGEATDFRILTFLSLEQAVDLNSANVSIVGTADDDILTVNATSSDSGTVQLTSGGVAGPIFSFSGANSLSFSGLDGDDVLRINNPVAGLFDPADGISFFGGAQVNGDSLEVLGGAASIVEHVFLNDHDGSIFYDGEVTPTISYTGLEPVIDTITATTRVFTFTCGAETITLGDGAAANDNLNQIDSTLGESVLFTSPSSALTVNAGSGVDVVNVTMLDTLYAASLIVDGGATDTDTLTMTNVDLINTPGRGLAVSEFETVTITAGTISGNTAVLGGGIRINDSTTATTTATLDNVTISDNRATESGGGIWSDAFSLTIQGGSIADNAASGNAIGQGGGGVFNLAGTLDIDNAAIQRNHADGALGNGGGVMTVGGTVTIDNTTIASNEAARAGGGVENNGGNVTLTNVTAGGPAVADGNTAGVNGGGLHASGAASVTLVDGGSFQNNVAAQEGGGLWNGDGQMTIRNNTTIVNNTANSGANAANDQGGGGVFNIGGTLDIDDATITSNLATANNGNGGGVMTVGGTVTIDNTTIASNAAARAGGGVENNGGNVSLTNVTVGGPAAADGNTADVNGGGLHASGAASVTLVDGGSFQNNVAAEGGGLWNGDGIMLVTGTQIDSNMAFGALSDQAGGGAFNSTGTLTLDGVALTNNLANSGDAAGGGAFNDQGTMNVLNSTIHGNDLCALTYLRPSGSIVNNTFGVNVGGNLCPLLGTDNDDIILVTDDTITINADSLFYDDDTLGPITIESALGNDRFDIRSTDADNPIIADAGDGDDVIHISSDAPTDAGTLNGILGDVTVIGGPHSSTAEATETVTARRAPATSVSVSAETPVGDILIVSDDSSPMDNSYTLSDSAFQRTAAGATGVISYQTVETLDIETGNGNDTVEVSTTVANNQVTLSTSGGDDQVTIVSTGADSIFRLNTEGGADTVEVQTSGDQSVLQIDTADQADTVTILNRGSTSGIDVTTGQEADTITLGDPVASASAVQTNSRAVIHVQSDAGEDTFDINEVFYETIVELLGGDDNDTFNLNASGADAAGFLGRINDDPIGAGGQDAQARTRELLIDGGDNGGAIRTFVEGITVDASNQFSETNVPNQDVGDTINVNAQDADVPLDLRYVITANAQGVLATTTPRATQAERDTTGNEVVDSLAVENFNINTGLADEILTITSEIPFGIEQSDQAIRWDGGGGANDRLEVLGTDQADRITIGRITGDPTIEPIEIDNVEYARVDGNEGDDQIANDSTAISVLNGGLGADTMLGGVAQDVLTGGDGVDFIGGRGGNDILLSDQDFGSDTLIPVDGDFIDGGDQDNLTPGDTCIQIGLDKVVNCEVLGDGGAEKDVLTWLRAVIVPIDSLQFETDPPDPRLAPFDPVAASPVPLVGTTEISSLFPAGSVPAPGGVPEGENVFDVNVDGAVTALDALIVINEMAANSDASVAPPEAEQVIGTVATTRRTDVNRDGQLSALDALLVINELSRAADFASIAGEQLPVVPQSSLIEIDPSTEETVVESAVGLPEELVTSAKPSASTTWADLVDQAFDANLEEREQDTGDNSLADLLTDPLGPDGI</sequence>
<gene>
    <name evidence="2" type="ORF">Poly41_70560</name>
</gene>
<dbReference type="SUPFAM" id="SSF63829">
    <property type="entry name" value="Calcium-dependent phosphotriesterase"/>
    <property type="match status" value="1"/>
</dbReference>
<reference evidence="2 3" key="1">
    <citation type="submission" date="2019-02" db="EMBL/GenBank/DDBJ databases">
        <title>Deep-cultivation of Planctomycetes and their phenomic and genomic characterization uncovers novel biology.</title>
        <authorList>
            <person name="Wiegand S."/>
            <person name="Jogler M."/>
            <person name="Boedeker C."/>
            <person name="Pinto D."/>
            <person name="Vollmers J."/>
            <person name="Rivas-Marin E."/>
            <person name="Kohn T."/>
            <person name="Peeters S.H."/>
            <person name="Heuer A."/>
            <person name="Rast P."/>
            <person name="Oberbeckmann S."/>
            <person name="Bunk B."/>
            <person name="Jeske O."/>
            <person name="Meyerdierks A."/>
            <person name="Storesund J.E."/>
            <person name="Kallscheuer N."/>
            <person name="Luecker S."/>
            <person name="Lage O.M."/>
            <person name="Pohl T."/>
            <person name="Merkel B.J."/>
            <person name="Hornburger P."/>
            <person name="Mueller R.-W."/>
            <person name="Bruemmer F."/>
            <person name="Labrenz M."/>
            <person name="Spormann A.M."/>
            <person name="Op Den Camp H."/>
            <person name="Overmann J."/>
            <person name="Amann R."/>
            <person name="Jetten M.S.M."/>
            <person name="Mascher T."/>
            <person name="Medema M.H."/>
            <person name="Devos D.P."/>
            <person name="Kaster A.-K."/>
            <person name="Ovreas L."/>
            <person name="Rohde M."/>
            <person name="Galperin M.Y."/>
            <person name="Jogler C."/>
        </authorList>
    </citation>
    <scope>NUCLEOTIDE SEQUENCE [LARGE SCALE GENOMIC DNA]</scope>
    <source>
        <strain evidence="2 3">Poly41</strain>
    </source>
</reference>
<dbReference type="SUPFAM" id="SSF51126">
    <property type="entry name" value="Pectin lyase-like"/>
    <property type="match status" value="2"/>
</dbReference>
<dbReference type="Gene3D" id="1.10.1330.10">
    <property type="entry name" value="Dockerin domain"/>
    <property type="match status" value="1"/>
</dbReference>
<dbReference type="InterPro" id="IPR002105">
    <property type="entry name" value="Dockerin_1_rpt"/>
</dbReference>
<dbReference type="Proteomes" id="UP000319143">
    <property type="component" value="Unassembled WGS sequence"/>
</dbReference>
<evidence type="ECO:0000313" key="3">
    <source>
        <dbReference type="Proteomes" id="UP000319143"/>
    </source>
</evidence>
<feature type="region of interest" description="Disordered" evidence="1">
    <location>
        <begin position="2524"/>
        <end position="2546"/>
    </location>
</feature>
<proteinExistence type="predicted"/>
<accession>A0A5C6CW72</accession>
<dbReference type="InterPro" id="IPR011050">
    <property type="entry name" value="Pectin_lyase_fold/virulence"/>
</dbReference>
<evidence type="ECO:0000256" key="1">
    <source>
        <dbReference type="SAM" id="MobiDB-lite"/>
    </source>
</evidence>
<dbReference type="EMBL" id="SJPV01000038">
    <property type="protein sequence ID" value="TWU27236.1"/>
    <property type="molecule type" value="Genomic_DNA"/>
</dbReference>
<evidence type="ECO:0000313" key="2">
    <source>
        <dbReference type="EMBL" id="TWU27236.1"/>
    </source>
</evidence>
<dbReference type="InterPro" id="IPR011049">
    <property type="entry name" value="Serralysin-like_metalloprot_C"/>
</dbReference>
<dbReference type="Pfam" id="PF00404">
    <property type="entry name" value="Dockerin_1"/>
    <property type="match status" value="1"/>
</dbReference>
<dbReference type="GO" id="GO:0004553">
    <property type="term" value="F:hydrolase activity, hydrolyzing O-glycosyl compounds"/>
    <property type="evidence" value="ECO:0007669"/>
    <property type="project" value="InterPro"/>
</dbReference>
<dbReference type="SUPFAM" id="SSF51120">
    <property type="entry name" value="beta-Roll"/>
    <property type="match status" value="1"/>
</dbReference>
<dbReference type="OrthoDB" id="292934at2"/>
<dbReference type="InterPro" id="IPR006626">
    <property type="entry name" value="PbH1"/>
</dbReference>
<organism evidence="2 3">
    <name type="scientific">Novipirellula artificiosorum</name>
    <dbReference type="NCBI Taxonomy" id="2528016"/>
    <lineage>
        <taxon>Bacteria</taxon>
        <taxon>Pseudomonadati</taxon>
        <taxon>Planctomycetota</taxon>
        <taxon>Planctomycetia</taxon>
        <taxon>Pirellulales</taxon>
        <taxon>Pirellulaceae</taxon>
        <taxon>Novipirellula</taxon>
    </lineage>
</organism>
<dbReference type="GO" id="GO:0000272">
    <property type="term" value="P:polysaccharide catabolic process"/>
    <property type="evidence" value="ECO:0007669"/>
    <property type="project" value="InterPro"/>
</dbReference>